<dbReference type="Proteomes" id="UP001470230">
    <property type="component" value="Unassembled WGS sequence"/>
</dbReference>
<reference evidence="2 3" key="1">
    <citation type="submission" date="2024-04" db="EMBL/GenBank/DDBJ databases">
        <title>Tritrichomonas musculus Genome.</title>
        <authorList>
            <person name="Alves-Ferreira E."/>
            <person name="Grigg M."/>
            <person name="Lorenzi H."/>
            <person name="Galac M."/>
        </authorList>
    </citation>
    <scope>NUCLEOTIDE SEQUENCE [LARGE SCALE GENOMIC DNA]</scope>
    <source>
        <strain evidence="2 3">EAF2021</strain>
    </source>
</reference>
<dbReference type="Pfam" id="PF00069">
    <property type="entry name" value="Pkinase"/>
    <property type="match status" value="3"/>
</dbReference>
<gene>
    <name evidence="2" type="ORF">M9Y10_006842</name>
</gene>
<dbReference type="SUPFAM" id="SSF56112">
    <property type="entry name" value="Protein kinase-like (PK-like)"/>
    <property type="match status" value="5"/>
</dbReference>
<dbReference type="InterPro" id="IPR011009">
    <property type="entry name" value="Kinase-like_dom_sf"/>
</dbReference>
<dbReference type="PROSITE" id="PS00109">
    <property type="entry name" value="PROTEIN_KINASE_TYR"/>
    <property type="match status" value="1"/>
</dbReference>
<dbReference type="EMBL" id="JAPFFF010000012">
    <property type="protein sequence ID" value="KAK8876624.1"/>
    <property type="molecule type" value="Genomic_DNA"/>
</dbReference>
<proteinExistence type="predicted"/>
<dbReference type="PANTHER" id="PTHR44329:SF214">
    <property type="entry name" value="PROTEIN KINASE DOMAIN-CONTAINING PROTEIN"/>
    <property type="match status" value="1"/>
</dbReference>
<feature type="domain" description="Protein kinase" evidence="1">
    <location>
        <begin position="1312"/>
        <end position="1583"/>
    </location>
</feature>
<dbReference type="PANTHER" id="PTHR44329">
    <property type="entry name" value="SERINE/THREONINE-PROTEIN KINASE TNNI3K-RELATED"/>
    <property type="match status" value="1"/>
</dbReference>
<dbReference type="InterPro" id="IPR000719">
    <property type="entry name" value="Prot_kinase_dom"/>
</dbReference>
<dbReference type="PROSITE" id="PS50011">
    <property type="entry name" value="PROTEIN_KINASE_DOM"/>
    <property type="match status" value="5"/>
</dbReference>
<dbReference type="Gene3D" id="1.10.510.10">
    <property type="entry name" value="Transferase(Phosphotransferase) domain 1"/>
    <property type="match status" value="5"/>
</dbReference>
<feature type="domain" description="Protein kinase" evidence="1">
    <location>
        <begin position="984"/>
        <end position="1256"/>
    </location>
</feature>
<feature type="domain" description="Protein kinase" evidence="1">
    <location>
        <begin position="651"/>
        <end position="915"/>
    </location>
</feature>
<protein>
    <recommendedName>
        <fullName evidence="1">Protein kinase domain-containing protein</fullName>
    </recommendedName>
</protein>
<dbReference type="InterPro" id="IPR051681">
    <property type="entry name" value="Ser/Thr_Kinases-Pseudokinases"/>
</dbReference>
<dbReference type="InterPro" id="IPR001245">
    <property type="entry name" value="Ser-Thr/Tyr_kinase_cat_dom"/>
</dbReference>
<organism evidence="2 3">
    <name type="scientific">Tritrichomonas musculus</name>
    <dbReference type="NCBI Taxonomy" id="1915356"/>
    <lineage>
        <taxon>Eukaryota</taxon>
        <taxon>Metamonada</taxon>
        <taxon>Parabasalia</taxon>
        <taxon>Tritrichomonadida</taxon>
        <taxon>Tritrichomonadidae</taxon>
        <taxon>Tritrichomonas</taxon>
    </lineage>
</organism>
<name>A0ABR2JFH4_9EUKA</name>
<comment type="caution">
    <text evidence="2">The sequence shown here is derived from an EMBL/GenBank/DDBJ whole genome shotgun (WGS) entry which is preliminary data.</text>
</comment>
<feature type="domain" description="Protein kinase" evidence="1">
    <location>
        <begin position="14"/>
        <end position="276"/>
    </location>
</feature>
<keyword evidence="3" id="KW-1185">Reference proteome</keyword>
<sequence>MQHLPDEQFDILNYAVLNKLSQNADYDFFEVIHNQTKIHYTAQVSKQKINEFSRNKLILLTNHLKVISKINHPLILNFVGYSPIDFNGNPYPVIITEYIKRNSLAHLNKKSKYNIESQSKDCPKFRIIYKIALAMAYLHSNDIIHGNLCSENIFLSDDFEQLKLTGFDYSFILDKPSVSFNRFYQLNGNPEYFAPEIFESKTYSKASDVYSFSFIIEETLSPITFLNSKRRYIKNNIIFKFVHPALFRTLIEKIVNLPPNERPTFDQIVDYLKPEFPNMNTKMLAYNMTTTLQDSIPFNQFNKIIKSMKESEIDYIQPIEQLPNWNSLNFTNFEILTKIEETDDYTLFEVFNKENGTKYLAKKYTKQNFNFTKCEMEDLIQEIDITSRLNHPSINKFYGYCQDDSHPILITEHLSYRSLRFILDNKDYIQYLDDTQKLIIIYGIASAMSYLHSNNIIHRDLTPKNIFVDDILLPKITGFHFSQKLPLKNRYLCGTPAYLAPEVFLKQEYSKSSDVYAFSLIVYEIMTNKKPLQAFENPQFNSFVQIPTCYWNLMEKCWSRDPNHRPSFDEIQNILKTNTDFITQSINAKDFQTYVNFIDNCKITFDTSERKNQIDIPSEIGDNVNQFFLGDIYSSKRNLIFNLNIFDPRIFDKGRFINNTNYSILCEVMHKKTKEKYAAKITKSDGKSNFNSQELDILAQLNHPSIIKFIGFSLKDFDSNPYPVIMTEIASVLTLQSILDLLCKEEKVPCWDDTRKLIIIYGIASGMEYLHSNNIIHSDLNPKNILFDKYFFPKIIDFGLAKYSTSYTIFNPKGIITAAYMAPETIKHCKLYKSSDVFSFSIILYGIITSMCPYPGYKNDNAIKIAVSKGKRPIIPKAVPKCFSDLIKQCWDSDPNKRPTFQEIVNLLKTDERFISKDVNVDMYKKFIQYVNENQSSFGYQERIKKKIEILDSFPDKHGFLFEYDNEKSLKYLILYEYYDVSNFEKLSKIGEGGFYNVYKVKNKITNQIYAAKISKYDLDYFKYEQIIDLEREVSIFSKINYISILKHHGFSPKNFKGKLKPTIIIDLAPNGSLDSIIELERKGNSHPKWNDTKKLINIYGIASAMKYLHRYNIIHRDLKPNNVLLDENLYPKLADFGISKYCQYAQLINSGFKGTFAYAAPEILLKNEYTQACDVYSFALIVYELITGDILYPQFQHHAFPSQLIKFVRNGGRPEFDHEIPLCYKNLIQECWSQDPLKRPGFGKIISMLESDPGFITEKVDKKEFHDYIKLIKYQVRSEPLQINNENDKLIREEIDNKSLLNHNFVSLSKFKPGEMIQKDLFSKVYKIISKEKGDVYLCKISRYKISDKDTDLTQEIDLISHLDHPSLLKFIGYSPTNFKNEQKLAIISEFVENGSLRQILANERKGTKPQNWTNTKKLIVLFGIAAGMSYLHSQNITFRDLRPENIFLDRNYYPKIGDTEIFNQCCLSVSKSFQSTSGIDNSLVYSAPETLQSNEYTQKSNVYSYSMIAYEIVSCIIPFDNLKNKNDFINTVVTNYDLPKFSETIPKCYQELIETCWSHNSEERPTFDEIMQALKTNSDFIDDSICQEEFFSYVELIEGFSKK</sequence>
<dbReference type="InterPro" id="IPR008266">
    <property type="entry name" value="Tyr_kinase_AS"/>
</dbReference>
<evidence type="ECO:0000259" key="1">
    <source>
        <dbReference type="PROSITE" id="PS50011"/>
    </source>
</evidence>
<feature type="domain" description="Protein kinase" evidence="1">
    <location>
        <begin position="333"/>
        <end position="582"/>
    </location>
</feature>
<evidence type="ECO:0000313" key="3">
    <source>
        <dbReference type="Proteomes" id="UP001470230"/>
    </source>
</evidence>
<evidence type="ECO:0000313" key="2">
    <source>
        <dbReference type="EMBL" id="KAK8876624.1"/>
    </source>
</evidence>
<dbReference type="SMART" id="SM00220">
    <property type="entry name" value="S_TKc"/>
    <property type="match status" value="4"/>
</dbReference>
<dbReference type="Pfam" id="PF07714">
    <property type="entry name" value="PK_Tyr_Ser-Thr"/>
    <property type="match status" value="2"/>
</dbReference>
<dbReference type="PROSITE" id="PS00108">
    <property type="entry name" value="PROTEIN_KINASE_ST"/>
    <property type="match status" value="1"/>
</dbReference>
<accession>A0ABR2JFH4</accession>
<dbReference type="InterPro" id="IPR008271">
    <property type="entry name" value="Ser/Thr_kinase_AS"/>
</dbReference>